<keyword evidence="2" id="KW-0812">Transmembrane</keyword>
<dbReference type="EMBL" id="LATX01001213">
    <property type="protein sequence ID" value="KTB43280.1"/>
    <property type="molecule type" value="Genomic_DNA"/>
</dbReference>
<evidence type="ECO:0000256" key="2">
    <source>
        <dbReference type="SAM" id="Phobius"/>
    </source>
</evidence>
<dbReference type="Proteomes" id="UP000054988">
    <property type="component" value="Unassembled WGS sequence"/>
</dbReference>
<accession>A0A0W0G3X5</accession>
<feature type="transmembrane region" description="Helical" evidence="2">
    <location>
        <begin position="486"/>
        <end position="509"/>
    </location>
</feature>
<keyword evidence="2" id="KW-0472">Membrane</keyword>
<feature type="transmembrane region" description="Helical" evidence="2">
    <location>
        <begin position="458"/>
        <end position="474"/>
    </location>
</feature>
<reference evidence="3 4" key="1">
    <citation type="submission" date="2015-12" db="EMBL/GenBank/DDBJ databases">
        <title>Draft genome sequence of Moniliophthora roreri, the causal agent of frosty pod rot of cacao.</title>
        <authorList>
            <person name="Aime M.C."/>
            <person name="Diaz-Valderrama J.R."/>
            <person name="Kijpornyongpan T."/>
            <person name="Phillips-Mora W."/>
        </authorList>
    </citation>
    <scope>NUCLEOTIDE SEQUENCE [LARGE SCALE GENOMIC DNA]</scope>
    <source>
        <strain evidence="3 4">MCA 2952</strain>
    </source>
</reference>
<organism evidence="3 4">
    <name type="scientific">Moniliophthora roreri</name>
    <name type="common">Frosty pod rot fungus</name>
    <name type="synonym">Monilia roreri</name>
    <dbReference type="NCBI Taxonomy" id="221103"/>
    <lineage>
        <taxon>Eukaryota</taxon>
        <taxon>Fungi</taxon>
        <taxon>Dikarya</taxon>
        <taxon>Basidiomycota</taxon>
        <taxon>Agaricomycotina</taxon>
        <taxon>Agaricomycetes</taxon>
        <taxon>Agaricomycetidae</taxon>
        <taxon>Agaricales</taxon>
        <taxon>Marasmiineae</taxon>
        <taxon>Marasmiaceae</taxon>
        <taxon>Moniliophthora</taxon>
    </lineage>
</organism>
<feature type="region of interest" description="Disordered" evidence="1">
    <location>
        <begin position="198"/>
        <end position="224"/>
    </location>
</feature>
<gene>
    <name evidence="3" type="ORF">WG66_4138</name>
</gene>
<evidence type="ECO:0000313" key="4">
    <source>
        <dbReference type="Proteomes" id="UP000054988"/>
    </source>
</evidence>
<comment type="caution">
    <text evidence="3">The sequence shown here is derived from an EMBL/GenBank/DDBJ whole genome shotgun (WGS) entry which is preliminary data.</text>
</comment>
<name>A0A0W0G3X5_MONRR</name>
<evidence type="ECO:0000256" key="1">
    <source>
        <dbReference type="SAM" id="MobiDB-lite"/>
    </source>
</evidence>
<sequence>MLLLYTLAHPILSQSAVQFDASLSILDAPDIDTQTCDILLKCRSLKEILWTCGSVLFVCIWAAVHPNAAHPKDHVAVIRFKHTAVSLFALLGPELIVMWALRQWCSSLIVWNKYKRYGWTKSHAFLAIMGGFALYDENGFVGILWDREDPSYDLEVFRGTLDRMQAEGIDTSLEACAYDPENKPSEAVEKASLEDIGKDIPSENVGDRPRCNHDPASRSMNDRTIESKTVNVDEPAPPISQTVPATELTTATRKPSCLLEFLVAKGFIDITEDEVMAKGEGDVLSKIVVFVQVGWFVLQSITRLAQGLALAEVEVITLAHAAILGASCFFWLNKPLRVRYVVRVTCQRHERQPVDDDIPSLWKQIRKIFRTLWESPPAILAYLASDALNRLEYVRREDPNLPRLRIQRPPPPFISIPSFLFRHFREILFPCSRPDSLFDNGLRIPQATKVPGGVPLRWAYFVAIGFAAVHFISWNSHFPTHIEQLAWRYSAILLIAAPLLILPFHILNVQGVRRNLLFLKVGTGIMLVFICFLYACARLATILVALTTLRALPYSARVAVQWIQFIPHLG</sequence>
<dbReference type="PANTHER" id="PTHR35043">
    <property type="entry name" value="TRANSCRIPTION FACTOR DOMAIN-CONTAINING PROTEIN"/>
    <property type="match status" value="1"/>
</dbReference>
<feature type="transmembrane region" description="Helical" evidence="2">
    <location>
        <begin position="521"/>
        <end position="546"/>
    </location>
</feature>
<dbReference type="AlphaFoldDB" id="A0A0W0G3X5"/>
<protein>
    <submittedName>
        <fullName evidence="3">Uncharacterized protein</fullName>
    </submittedName>
</protein>
<proteinExistence type="predicted"/>
<evidence type="ECO:0000313" key="3">
    <source>
        <dbReference type="EMBL" id="KTB43280.1"/>
    </source>
</evidence>
<keyword evidence="2" id="KW-1133">Transmembrane helix</keyword>
<dbReference type="PANTHER" id="PTHR35043:SF7">
    <property type="entry name" value="TRANSCRIPTION FACTOR DOMAIN-CONTAINING PROTEIN"/>
    <property type="match status" value="1"/>
</dbReference>